<keyword evidence="1" id="KW-0472">Membrane</keyword>
<evidence type="ECO:0000313" key="2">
    <source>
        <dbReference type="EMBL" id="MFC4788510.1"/>
    </source>
</evidence>
<dbReference type="RefSeq" id="WP_382431005.1">
    <property type="nucleotide sequence ID" value="NZ_JBHSHJ010000003.1"/>
</dbReference>
<proteinExistence type="predicted"/>
<accession>A0ABV9QFM0</accession>
<feature type="transmembrane region" description="Helical" evidence="1">
    <location>
        <begin position="170"/>
        <end position="192"/>
    </location>
</feature>
<keyword evidence="1" id="KW-0812">Transmembrane</keyword>
<reference evidence="3" key="1">
    <citation type="journal article" date="2019" name="Int. J. Syst. Evol. Microbiol.">
        <title>The Global Catalogue of Microorganisms (GCM) 10K type strain sequencing project: providing services to taxonomists for standard genome sequencing and annotation.</title>
        <authorList>
            <consortium name="The Broad Institute Genomics Platform"/>
            <consortium name="The Broad Institute Genome Sequencing Center for Infectious Disease"/>
            <person name="Wu L."/>
            <person name="Ma J."/>
        </authorList>
    </citation>
    <scope>NUCLEOTIDE SEQUENCE [LARGE SCALE GENOMIC DNA]</scope>
    <source>
        <strain evidence="3">CCUG 49452</strain>
    </source>
</reference>
<sequence length="251" mass="28077">MSPRSHLLAIVLGCVLSLLAINQVLLLWATKTLDQEVASQRDLYLLQSLHTAVDNYSTIGLDLEQMDALQRLIERERSSFAEVLAIDIFSANGTLLYSTDPHTRGSRVPNAWLEHLAQKDAWHIDSPSQRQMGIRFENDLGQAAGGIALTIATTSPSKVLDQWKRIGQQIMAWLLVAILACTAAGLGIFWGLRHLLRPFARISPLLQQDRPLSMGADPLEKAAHHTRLSWAEQTRQNQERLRQLQEIDHAG</sequence>
<gene>
    <name evidence="2" type="ORF">ACFO6X_05860</name>
</gene>
<dbReference type="Proteomes" id="UP001596001">
    <property type="component" value="Unassembled WGS sequence"/>
</dbReference>
<name>A0ABV9QFM0_9BURK</name>
<evidence type="ECO:0000256" key="1">
    <source>
        <dbReference type="SAM" id="Phobius"/>
    </source>
</evidence>
<comment type="caution">
    <text evidence="2">The sequence shown here is derived from an EMBL/GenBank/DDBJ whole genome shotgun (WGS) entry which is preliminary data.</text>
</comment>
<keyword evidence="1" id="KW-1133">Transmembrane helix</keyword>
<protein>
    <submittedName>
        <fullName evidence="2">Uncharacterized protein</fullName>
    </submittedName>
</protein>
<dbReference type="EMBL" id="JBHSHJ010000003">
    <property type="protein sequence ID" value="MFC4788510.1"/>
    <property type="molecule type" value="Genomic_DNA"/>
</dbReference>
<organism evidence="2 3">
    <name type="scientific">Giesbergeria sinuosa</name>
    <dbReference type="NCBI Taxonomy" id="80883"/>
    <lineage>
        <taxon>Bacteria</taxon>
        <taxon>Pseudomonadati</taxon>
        <taxon>Pseudomonadota</taxon>
        <taxon>Betaproteobacteria</taxon>
        <taxon>Burkholderiales</taxon>
        <taxon>Comamonadaceae</taxon>
        <taxon>Giesbergeria</taxon>
    </lineage>
</organism>
<evidence type="ECO:0000313" key="3">
    <source>
        <dbReference type="Proteomes" id="UP001596001"/>
    </source>
</evidence>
<keyword evidence="3" id="KW-1185">Reference proteome</keyword>